<feature type="compositionally biased region" description="Polar residues" evidence="5">
    <location>
        <begin position="886"/>
        <end position="895"/>
    </location>
</feature>
<feature type="compositionally biased region" description="Polar residues" evidence="5">
    <location>
        <begin position="193"/>
        <end position="206"/>
    </location>
</feature>
<feature type="region of interest" description="Disordered" evidence="5">
    <location>
        <begin position="145"/>
        <end position="211"/>
    </location>
</feature>
<keyword evidence="7" id="KW-1185">Reference proteome</keyword>
<comment type="subcellular location">
    <subcellularLocation>
        <location evidence="1">Membrane</location>
        <topology evidence="1">Multi-pass membrane protein</topology>
    </subcellularLocation>
</comment>
<feature type="region of interest" description="Disordered" evidence="5">
    <location>
        <begin position="301"/>
        <end position="328"/>
    </location>
</feature>
<feature type="compositionally biased region" description="Basic residues" evidence="5">
    <location>
        <begin position="942"/>
        <end position="958"/>
    </location>
</feature>
<feature type="compositionally biased region" description="Polar residues" evidence="5">
    <location>
        <begin position="34"/>
        <end position="47"/>
    </location>
</feature>
<gene>
    <name evidence="6" type="ORF">SUNI508_07870</name>
</gene>
<keyword evidence="2" id="KW-0812">Transmembrane</keyword>
<dbReference type="Pfam" id="PF05277">
    <property type="entry name" value="DUF726"/>
    <property type="match status" value="1"/>
</dbReference>
<dbReference type="Proteomes" id="UP001408356">
    <property type="component" value="Unassembled WGS sequence"/>
</dbReference>
<evidence type="ECO:0000256" key="4">
    <source>
        <dbReference type="ARBA" id="ARBA00023136"/>
    </source>
</evidence>
<comment type="caution">
    <text evidence="6">The sequence shown here is derived from an EMBL/GenBank/DDBJ whole genome shotgun (WGS) entry which is preliminary data.</text>
</comment>
<dbReference type="PANTHER" id="PTHR17920">
    <property type="entry name" value="TRANSMEMBRANE AND COILED-COIL DOMAIN-CONTAINING PROTEIN 4 TMCO4"/>
    <property type="match status" value="1"/>
</dbReference>
<feature type="region of interest" description="Disordered" evidence="5">
    <location>
        <begin position="850"/>
        <end position="958"/>
    </location>
</feature>
<sequence>MQQSRQPQSSQDAAAFRSYDPATESTTPAPPNSPNLSADETSNSHNSDTTDDMGQFNNKNGPRGPQSMRPDMSEVLSLDQYKQLAKLINSITDGMNKALKELWEDMGNAIGKAEPRITGPAQLQASFVSIPNPYSPKYAHLFGNKPIYPEGEGPQDSTAAEGDDKVNADKVTTKPKPKFGKPPAPTLPPGMTANDNKNINAGNKSKMSGPPPAPVFPPGIAPDMLPLKMPKTFQEAIELFGTKTNKDIMRNQVTELKRDSLAHFGKFRANVSKRIDTIFIRNRGREGNVVEPVVPFVRPANGSIQNNAGGRQQQQSQPMRTVSTMQQSGSALVSKATSEFDNFSTKHFSHHKTTLSTLPKEKRACILHCMTLVLLGLENYSSYSRVFLCHLAASLQVPLHVLANDEARISQALSKVVEFITPEELQARRLEEGKNRFRGRPSSKQQQQQQSQDAASLTNANSHRPPNGTTGESVGGLAAPLVAAGLSTVFGGLGVGPAAAASMLQGMAESTVVVGTLFGLYGARATTKITEAYVKDIQDFGLLPVNGPKDRSPMVDPFDVPPGDRRLRLTICVGGFFDPNVPEGDNCKAPWKVLGDATEVYAVQWETEVLGKTGAAFDKLLKAPGWTEAKQDKTRSVKECINTSTWPAALIRNSKIIDNPWAVSLAKAEKCGQTVADAVLNKIGGERPVTLVGFGAGARAIWVALMALSEKRCFGFVENAVLIGSPSPSNTQSWAAARSVVSGRLVNVFSKNDIIMGFGMRLCNHSEGIAGLEEIVGVPGVHNYDVSTILTAHGRYRYLVGPILQRIAWEDVLAQECDNQTKELDKMIEDEKARDELRATITRNVAAARAAQKQGTSAGDKKGKIAAAPATGGSKVGTGVMKSAKATANSRQQNDGLLAKGKENVRFAGGQAGPTSDAKDEENNNSNENGSANGQAPSFAGGKKRSKKSRSGKGRKRG</sequence>
<evidence type="ECO:0000313" key="7">
    <source>
        <dbReference type="Proteomes" id="UP001408356"/>
    </source>
</evidence>
<dbReference type="InterPro" id="IPR007941">
    <property type="entry name" value="DUF726"/>
</dbReference>
<evidence type="ECO:0000256" key="3">
    <source>
        <dbReference type="ARBA" id="ARBA00022989"/>
    </source>
</evidence>
<proteinExistence type="predicted"/>
<organism evidence="6 7">
    <name type="scientific">Seiridium unicorne</name>
    <dbReference type="NCBI Taxonomy" id="138068"/>
    <lineage>
        <taxon>Eukaryota</taxon>
        <taxon>Fungi</taxon>
        <taxon>Dikarya</taxon>
        <taxon>Ascomycota</taxon>
        <taxon>Pezizomycotina</taxon>
        <taxon>Sordariomycetes</taxon>
        <taxon>Xylariomycetidae</taxon>
        <taxon>Amphisphaeriales</taxon>
        <taxon>Sporocadaceae</taxon>
        <taxon>Seiridium</taxon>
    </lineage>
</organism>
<feature type="region of interest" description="Disordered" evidence="5">
    <location>
        <begin position="434"/>
        <end position="474"/>
    </location>
</feature>
<name>A0ABR2UVA2_9PEZI</name>
<feature type="compositionally biased region" description="Basic and acidic residues" evidence="5">
    <location>
        <begin position="162"/>
        <end position="172"/>
    </location>
</feature>
<evidence type="ECO:0000256" key="2">
    <source>
        <dbReference type="ARBA" id="ARBA00022692"/>
    </source>
</evidence>
<keyword evidence="4" id="KW-0472">Membrane</keyword>
<feature type="compositionally biased region" description="Polar residues" evidence="5">
    <location>
        <begin position="1"/>
        <end position="12"/>
    </location>
</feature>
<protein>
    <submittedName>
        <fullName evidence="6">Uncharacterized protein</fullName>
    </submittedName>
</protein>
<feature type="region of interest" description="Disordered" evidence="5">
    <location>
        <begin position="1"/>
        <end position="75"/>
    </location>
</feature>
<evidence type="ECO:0000256" key="1">
    <source>
        <dbReference type="ARBA" id="ARBA00004141"/>
    </source>
</evidence>
<evidence type="ECO:0000256" key="5">
    <source>
        <dbReference type="SAM" id="MobiDB-lite"/>
    </source>
</evidence>
<keyword evidence="3" id="KW-1133">Transmembrane helix</keyword>
<accession>A0ABR2UVA2</accession>
<dbReference type="PANTHER" id="PTHR17920:SF22">
    <property type="entry name" value="DUF726 DOMAIN PROTEIN (AFU_ORTHOLOGUE AFUA_2G12860)"/>
    <property type="match status" value="1"/>
</dbReference>
<feature type="compositionally biased region" description="Polar residues" evidence="5">
    <location>
        <begin position="302"/>
        <end position="328"/>
    </location>
</feature>
<feature type="compositionally biased region" description="Polar residues" evidence="5">
    <location>
        <begin position="453"/>
        <end position="472"/>
    </location>
</feature>
<evidence type="ECO:0000313" key="6">
    <source>
        <dbReference type="EMBL" id="KAK9418613.1"/>
    </source>
</evidence>
<reference evidence="6 7" key="1">
    <citation type="journal article" date="2024" name="J. Plant Pathol.">
        <title>Sequence and assembly of the genome of Seiridium unicorne, isolate CBS 538.82, causal agent of cypress canker disease.</title>
        <authorList>
            <person name="Scali E."/>
            <person name="Rocca G.D."/>
            <person name="Danti R."/>
            <person name="Garbelotto M."/>
            <person name="Barberini S."/>
            <person name="Baroncelli R."/>
            <person name="Emiliani G."/>
        </authorList>
    </citation>
    <scope>NUCLEOTIDE SEQUENCE [LARGE SCALE GENOMIC DNA]</scope>
    <source>
        <strain evidence="6 7">BM-138-508</strain>
    </source>
</reference>
<dbReference type="EMBL" id="JARVKF010000363">
    <property type="protein sequence ID" value="KAK9418613.1"/>
    <property type="molecule type" value="Genomic_DNA"/>
</dbReference>
<feature type="compositionally biased region" description="Low complexity" evidence="5">
    <location>
        <begin position="924"/>
        <end position="934"/>
    </location>
</feature>
<feature type="compositionally biased region" description="Low complexity" evidence="5">
    <location>
        <begin position="442"/>
        <end position="452"/>
    </location>
</feature>